<dbReference type="EMBL" id="ATLV01024746">
    <property type="status" value="NOT_ANNOTATED_CDS"/>
    <property type="molecule type" value="Genomic_DNA"/>
</dbReference>
<dbReference type="InterPro" id="IPR008266">
    <property type="entry name" value="Tyr_kinase_AS"/>
</dbReference>
<dbReference type="CDD" id="cd00192">
    <property type="entry name" value="PTKc"/>
    <property type="match status" value="1"/>
</dbReference>
<dbReference type="VEuPathDB" id="VectorBase:ASIS004364"/>
<evidence type="ECO:0000256" key="2">
    <source>
        <dbReference type="ARBA" id="ARBA00022741"/>
    </source>
</evidence>
<keyword evidence="2" id="KW-0547">Nucleotide-binding</keyword>
<dbReference type="PROSITE" id="PS50011">
    <property type="entry name" value="PROTEIN_KINASE_DOM"/>
    <property type="match status" value="1"/>
</dbReference>
<sequence>MVDVKVAQTDNSFEYTAFGKIAPPVFGVAICMANNSLNYTTRGATLFLVNSYEQMELEIVSPIETVNRTNIAVFRCQANVYNFTNWFMLLQGDREHNATGYRNMYAWEASFTIEIQSGGVVTCRAQHINGELRNVTLDLSDKLNPVTKAAASSVQLAYVGSIFGGCLAVVVIVGLVWFLWSRSNRLANTLEEGEQDEEDEENDEEDDEAAHPCNLVATIPPEYSFPKDKLLFGRRIGEDLICWATQIAFGMEYLSSKNVFHGDLAARNVLLCEKGVVKIADFGLAREFNRVTYYKKTRNDRVPFKWMALESIFEHKFSIKTDVWSYGVLLWELFTLGLPPYPTFAVNDEFFQKLKEGYRLEKPEYADEDIYYTMLSCWCVNPERRPAFHELGQFFNLMLPVELQNHYLELNDQYLPMNVRKV</sequence>
<dbReference type="Gene3D" id="1.10.510.10">
    <property type="entry name" value="Transferase(Phosphotransferase) domain 1"/>
    <property type="match status" value="1"/>
</dbReference>
<keyword evidence="7" id="KW-0472">Membrane</keyword>
<evidence type="ECO:0000313" key="9">
    <source>
        <dbReference type="EMBL" id="KFB51906.1"/>
    </source>
</evidence>
<dbReference type="EMBL" id="ATLV01024747">
    <property type="status" value="NOT_ANNOTATED_CDS"/>
    <property type="molecule type" value="Genomic_DNA"/>
</dbReference>
<feature type="domain" description="Protein kinase" evidence="8">
    <location>
        <begin position="1"/>
        <end position="399"/>
    </location>
</feature>
<accession>A0A084WNW2</accession>
<dbReference type="GO" id="GO:0043235">
    <property type="term" value="C:receptor complex"/>
    <property type="evidence" value="ECO:0007669"/>
    <property type="project" value="TreeGrafter"/>
</dbReference>
<keyword evidence="1" id="KW-0808">Transferase</keyword>
<dbReference type="InterPro" id="IPR011009">
    <property type="entry name" value="Kinase-like_dom_sf"/>
</dbReference>
<reference evidence="10" key="2">
    <citation type="submission" date="2020-05" db="UniProtKB">
        <authorList>
            <consortium name="EnsemblMetazoa"/>
        </authorList>
    </citation>
    <scope>IDENTIFICATION</scope>
</reference>
<evidence type="ECO:0000313" key="11">
    <source>
        <dbReference type="Proteomes" id="UP000030765"/>
    </source>
</evidence>
<dbReference type="SUPFAM" id="SSF56112">
    <property type="entry name" value="Protein kinase-like (PK-like)"/>
    <property type="match status" value="1"/>
</dbReference>
<evidence type="ECO:0000256" key="5">
    <source>
        <dbReference type="ARBA" id="ARBA00023137"/>
    </source>
</evidence>
<feature type="compositionally biased region" description="Acidic residues" evidence="6">
    <location>
        <begin position="191"/>
        <end position="208"/>
    </location>
</feature>
<evidence type="ECO:0000256" key="6">
    <source>
        <dbReference type="SAM" id="MobiDB-lite"/>
    </source>
</evidence>
<dbReference type="GO" id="GO:0004714">
    <property type="term" value="F:transmembrane receptor protein tyrosine kinase activity"/>
    <property type="evidence" value="ECO:0007669"/>
    <property type="project" value="TreeGrafter"/>
</dbReference>
<dbReference type="GO" id="GO:0005524">
    <property type="term" value="F:ATP binding"/>
    <property type="evidence" value="ECO:0007669"/>
    <property type="project" value="UniProtKB-KW"/>
</dbReference>
<evidence type="ECO:0000256" key="7">
    <source>
        <dbReference type="SAM" id="Phobius"/>
    </source>
</evidence>
<keyword evidence="4" id="KW-0067">ATP-binding</keyword>
<dbReference type="PRINTS" id="PR00109">
    <property type="entry name" value="TYRKINASE"/>
</dbReference>
<feature type="region of interest" description="Disordered" evidence="6">
    <location>
        <begin position="190"/>
        <end position="209"/>
    </location>
</feature>
<dbReference type="PANTHER" id="PTHR24416">
    <property type="entry name" value="TYROSINE-PROTEIN KINASE RECEPTOR"/>
    <property type="match status" value="1"/>
</dbReference>
<dbReference type="EnsemblMetazoa" id="ASIC020067-RA">
    <property type="protein sequence ID" value="ASIC020067-PA"/>
    <property type="gene ID" value="ASIC020067"/>
</dbReference>
<dbReference type="Pfam" id="PF07714">
    <property type="entry name" value="PK_Tyr_Ser-Thr"/>
    <property type="match status" value="1"/>
</dbReference>
<keyword evidence="7" id="KW-1133">Transmembrane helix</keyword>
<keyword evidence="11" id="KW-1185">Reference proteome</keyword>
<dbReference type="VEuPathDB" id="VectorBase:ASIC020067"/>
<dbReference type="InterPro" id="IPR050122">
    <property type="entry name" value="RTK"/>
</dbReference>
<dbReference type="FunFam" id="1.10.510.10:FF:000554">
    <property type="entry name" value="Predicted protein"/>
    <property type="match status" value="1"/>
</dbReference>
<proteinExistence type="predicted"/>
<gene>
    <name evidence="9" type="ORF">ZHAS_00020067</name>
</gene>
<dbReference type="EMBL" id="KE525359">
    <property type="protein sequence ID" value="KFB51906.1"/>
    <property type="molecule type" value="Genomic_DNA"/>
</dbReference>
<evidence type="ECO:0000256" key="4">
    <source>
        <dbReference type="ARBA" id="ARBA00022840"/>
    </source>
</evidence>
<reference evidence="9 11" key="1">
    <citation type="journal article" date="2014" name="BMC Genomics">
        <title>Genome sequence of Anopheles sinensis provides insight into genetics basis of mosquito competence for malaria parasites.</title>
        <authorList>
            <person name="Zhou D."/>
            <person name="Zhang D."/>
            <person name="Ding G."/>
            <person name="Shi L."/>
            <person name="Hou Q."/>
            <person name="Ye Y."/>
            <person name="Xu Y."/>
            <person name="Zhou H."/>
            <person name="Xiong C."/>
            <person name="Li S."/>
            <person name="Yu J."/>
            <person name="Hong S."/>
            <person name="Yu X."/>
            <person name="Zou P."/>
            <person name="Chen C."/>
            <person name="Chang X."/>
            <person name="Wang W."/>
            <person name="Lv Y."/>
            <person name="Sun Y."/>
            <person name="Ma L."/>
            <person name="Shen B."/>
            <person name="Zhu C."/>
        </authorList>
    </citation>
    <scope>NUCLEOTIDE SEQUENCE [LARGE SCALE GENOMIC DNA]</scope>
</reference>
<evidence type="ECO:0000313" key="10">
    <source>
        <dbReference type="EnsemblMetazoa" id="ASIC020067-PA"/>
    </source>
</evidence>
<dbReference type="PROSITE" id="PS00109">
    <property type="entry name" value="PROTEIN_KINASE_TYR"/>
    <property type="match status" value="1"/>
</dbReference>
<dbReference type="AlphaFoldDB" id="A0A084WNW2"/>
<name>A0A084WNW2_ANOSI</name>
<dbReference type="InterPro" id="IPR000719">
    <property type="entry name" value="Prot_kinase_dom"/>
</dbReference>
<evidence type="ECO:0000259" key="8">
    <source>
        <dbReference type="PROSITE" id="PS50011"/>
    </source>
</evidence>
<dbReference type="VEuPathDB" id="VectorBase:ASIS012093"/>
<dbReference type="InterPro" id="IPR001245">
    <property type="entry name" value="Ser-Thr/Tyr_kinase_cat_dom"/>
</dbReference>
<protein>
    <submittedName>
        <fullName evidence="9 10">Tyrosine-protein kinase SRK2</fullName>
    </submittedName>
</protein>
<keyword evidence="3 9" id="KW-0418">Kinase</keyword>
<organism evidence="9">
    <name type="scientific">Anopheles sinensis</name>
    <name type="common">Mosquito</name>
    <dbReference type="NCBI Taxonomy" id="74873"/>
    <lineage>
        <taxon>Eukaryota</taxon>
        <taxon>Metazoa</taxon>
        <taxon>Ecdysozoa</taxon>
        <taxon>Arthropoda</taxon>
        <taxon>Hexapoda</taxon>
        <taxon>Insecta</taxon>
        <taxon>Pterygota</taxon>
        <taxon>Neoptera</taxon>
        <taxon>Endopterygota</taxon>
        <taxon>Diptera</taxon>
        <taxon>Nematocera</taxon>
        <taxon>Culicoidea</taxon>
        <taxon>Culicidae</taxon>
        <taxon>Anophelinae</taxon>
        <taxon>Anopheles</taxon>
    </lineage>
</organism>
<evidence type="ECO:0000256" key="3">
    <source>
        <dbReference type="ARBA" id="ARBA00022777"/>
    </source>
</evidence>
<dbReference type="GO" id="GO:0007169">
    <property type="term" value="P:cell surface receptor protein tyrosine kinase signaling pathway"/>
    <property type="evidence" value="ECO:0007669"/>
    <property type="project" value="TreeGrafter"/>
</dbReference>
<dbReference type="GO" id="GO:0005886">
    <property type="term" value="C:plasma membrane"/>
    <property type="evidence" value="ECO:0007669"/>
    <property type="project" value="TreeGrafter"/>
</dbReference>
<evidence type="ECO:0000256" key="1">
    <source>
        <dbReference type="ARBA" id="ARBA00022679"/>
    </source>
</evidence>
<dbReference type="Proteomes" id="UP000030765">
    <property type="component" value="Unassembled WGS sequence"/>
</dbReference>
<dbReference type="PANTHER" id="PTHR24416:SF600">
    <property type="entry name" value="PDGF- AND VEGF-RECEPTOR RELATED, ISOFORM J"/>
    <property type="match status" value="1"/>
</dbReference>
<dbReference type="STRING" id="74873.A0A084WNW2"/>
<dbReference type="OrthoDB" id="6077854at2759"/>
<feature type="transmembrane region" description="Helical" evidence="7">
    <location>
        <begin position="156"/>
        <end position="180"/>
    </location>
</feature>
<keyword evidence="5" id="KW-0829">Tyrosine-protein kinase</keyword>
<keyword evidence="7" id="KW-0812">Transmembrane</keyword>